<dbReference type="PANTHER" id="PTHR15350">
    <property type="entry name" value="COP9 SIGNALOSOME COMPLEX SUBUNIT 7/DENDRITIC CELL PROTEIN GA17"/>
    <property type="match status" value="1"/>
</dbReference>
<evidence type="ECO:0000259" key="4">
    <source>
        <dbReference type="SMART" id="SM00088"/>
    </source>
</evidence>
<gene>
    <name evidence="5" type="primary">csn71</name>
    <name evidence="5" type="ORF">SOMG_03487</name>
</gene>
<dbReference type="GO" id="GO:0008180">
    <property type="term" value="C:COP9 signalosome"/>
    <property type="evidence" value="ECO:0007669"/>
    <property type="project" value="UniProtKB-KW"/>
</dbReference>
<evidence type="ECO:0000313" key="5">
    <source>
        <dbReference type="EMBL" id="WBW73868.1"/>
    </source>
</evidence>
<dbReference type="InterPro" id="IPR000717">
    <property type="entry name" value="PCI_dom"/>
</dbReference>
<organism evidence="5 6">
    <name type="scientific">Schizosaccharomyces osmophilus</name>
    <dbReference type="NCBI Taxonomy" id="2545709"/>
    <lineage>
        <taxon>Eukaryota</taxon>
        <taxon>Fungi</taxon>
        <taxon>Dikarya</taxon>
        <taxon>Ascomycota</taxon>
        <taxon>Taphrinomycotina</taxon>
        <taxon>Schizosaccharomycetes</taxon>
        <taxon>Schizosaccharomycetales</taxon>
        <taxon>Schizosaccharomycetaceae</taxon>
        <taxon>Schizosaccharomyces</taxon>
    </lineage>
</organism>
<dbReference type="EMBL" id="CP115612">
    <property type="protein sequence ID" value="WBW73868.1"/>
    <property type="molecule type" value="Genomic_DNA"/>
</dbReference>
<name>A0AAE9WFK6_9SCHI</name>
<accession>A0AAE9WFK6</accession>
<keyword evidence="6" id="KW-1185">Reference proteome</keyword>
<dbReference type="AlphaFoldDB" id="A0AAE9WFK6"/>
<dbReference type="KEGG" id="som:SOMG_03487"/>
<keyword evidence="2" id="KW-0736">Signalosome</keyword>
<feature type="domain" description="PCI" evidence="4">
    <location>
        <begin position="53"/>
        <end position="152"/>
    </location>
</feature>
<comment type="similarity">
    <text evidence="1">Belongs to the CSN7/EIF3M family. CSN7 subfamily.</text>
</comment>
<dbReference type="SMART" id="SM00088">
    <property type="entry name" value="PINT"/>
    <property type="match status" value="1"/>
</dbReference>
<feature type="region of interest" description="Disordered" evidence="3">
    <location>
        <begin position="159"/>
        <end position="203"/>
    </location>
</feature>
<dbReference type="GeneID" id="80876966"/>
<dbReference type="RefSeq" id="XP_056038111.1">
    <property type="nucleotide sequence ID" value="XM_056182277.1"/>
</dbReference>
<dbReference type="InterPro" id="IPR045237">
    <property type="entry name" value="COPS7/eIF3m"/>
</dbReference>
<protein>
    <submittedName>
        <fullName evidence="5">COP9/signalosome complex subunit 7a</fullName>
    </submittedName>
</protein>
<reference evidence="5 6" key="1">
    <citation type="journal article" date="2023" name="G3 (Bethesda)">
        <title>A high-quality reference genome for the fission yeast Schizosaccharomyces osmophilus.</title>
        <authorList>
            <person name="Jia G.S."/>
            <person name="Zhang W.C."/>
            <person name="Liang Y."/>
            <person name="Liu X.H."/>
            <person name="Rhind N."/>
            <person name="Pidoux A."/>
            <person name="Brysch-Herzberg M."/>
            <person name="Du L.L."/>
        </authorList>
    </citation>
    <scope>NUCLEOTIDE SEQUENCE [LARGE SCALE GENOMIC DNA]</scope>
    <source>
        <strain evidence="5 6">CBS 15793</strain>
    </source>
</reference>
<evidence type="ECO:0000313" key="6">
    <source>
        <dbReference type="Proteomes" id="UP001212411"/>
    </source>
</evidence>
<evidence type="ECO:0000256" key="3">
    <source>
        <dbReference type="SAM" id="MobiDB-lite"/>
    </source>
</evidence>
<feature type="compositionally biased region" description="Basic and acidic residues" evidence="3">
    <location>
        <begin position="189"/>
        <end position="203"/>
    </location>
</feature>
<sequence>MDQELLAAIDDPNTFSYGSLWQECQASQGSVSPAVCQLLNIFYQGSIQDSSVDWSQERLDKLRLLSLVDAAVRHTGSSISYEDLWKQLKLDDPLLPKEKDVILEQYLIQAMMKRILVGKLNSQSRTLHVSWAMERSLNDTRIQEMKDTLSKFTQRCSKAFPKTDADPPLTKSYKRTSRLSSNDGFDQYVSDKRARADDSPMEG</sequence>
<dbReference type="PANTHER" id="PTHR15350:SF5">
    <property type="entry name" value="COP9 SIGNALOSOME COMPLEX SUBUNIT 7"/>
    <property type="match status" value="1"/>
</dbReference>
<evidence type="ECO:0000256" key="1">
    <source>
        <dbReference type="ARBA" id="ARBA00008482"/>
    </source>
</evidence>
<dbReference type="Proteomes" id="UP001212411">
    <property type="component" value="Chromosome 2"/>
</dbReference>
<evidence type="ECO:0000256" key="2">
    <source>
        <dbReference type="ARBA" id="ARBA00022790"/>
    </source>
</evidence>
<proteinExistence type="inferred from homology"/>